<dbReference type="SUPFAM" id="SSF141868">
    <property type="entry name" value="EAL domain-like"/>
    <property type="match status" value="1"/>
</dbReference>
<dbReference type="SUPFAM" id="SSF55781">
    <property type="entry name" value="GAF domain-like"/>
    <property type="match status" value="1"/>
</dbReference>
<evidence type="ECO:0000313" key="2">
    <source>
        <dbReference type="EMBL" id="MBL7632190.1"/>
    </source>
</evidence>
<evidence type="ECO:0000259" key="1">
    <source>
        <dbReference type="PROSITE" id="PS50883"/>
    </source>
</evidence>
<dbReference type="RefSeq" id="WP_203000594.1">
    <property type="nucleotide sequence ID" value="NZ_JADWYU010000135.1"/>
</dbReference>
<dbReference type="InterPro" id="IPR050706">
    <property type="entry name" value="Cyclic-di-GMP_PDE-like"/>
</dbReference>
<dbReference type="InterPro" id="IPR029016">
    <property type="entry name" value="GAF-like_dom_sf"/>
</dbReference>
<dbReference type="GO" id="GO:0071111">
    <property type="term" value="F:cyclic-guanylate-specific phosphodiesterase activity"/>
    <property type="evidence" value="ECO:0007669"/>
    <property type="project" value="InterPro"/>
</dbReference>
<dbReference type="InterPro" id="IPR003018">
    <property type="entry name" value="GAF"/>
</dbReference>
<dbReference type="PANTHER" id="PTHR33121">
    <property type="entry name" value="CYCLIC DI-GMP PHOSPHODIESTERASE PDEF"/>
    <property type="match status" value="1"/>
</dbReference>
<reference evidence="2" key="1">
    <citation type="submission" date="2020-12" db="EMBL/GenBank/DDBJ databases">
        <title>Genomic characterization of non-nitrogen-fixing Frankia strains.</title>
        <authorList>
            <person name="Carlos-Shanley C."/>
            <person name="Guerra T."/>
            <person name="Hahn D."/>
        </authorList>
    </citation>
    <scope>NUCLEOTIDE SEQUENCE</scope>
    <source>
        <strain evidence="2">CN6</strain>
    </source>
</reference>
<proteinExistence type="predicted"/>
<dbReference type="PANTHER" id="PTHR33121:SF76">
    <property type="entry name" value="SIGNALING PROTEIN"/>
    <property type="match status" value="1"/>
</dbReference>
<dbReference type="Pfam" id="PF01590">
    <property type="entry name" value="GAF"/>
    <property type="match status" value="1"/>
</dbReference>
<organism evidence="2 3">
    <name type="scientific">Frankia nepalensis</name>
    <dbReference type="NCBI Taxonomy" id="1836974"/>
    <lineage>
        <taxon>Bacteria</taxon>
        <taxon>Bacillati</taxon>
        <taxon>Actinomycetota</taxon>
        <taxon>Actinomycetes</taxon>
        <taxon>Frankiales</taxon>
        <taxon>Frankiaceae</taxon>
        <taxon>Frankia</taxon>
    </lineage>
</organism>
<dbReference type="Pfam" id="PF00563">
    <property type="entry name" value="EAL"/>
    <property type="match status" value="1"/>
</dbReference>
<dbReference type="PROSITE" id="PS50883">
    <property type="entry name" value="EAL"/>
    <property type="match status" value="1"/>
</dbReference>
<dbReference type="InterPro" id="IPR001633">
    <property type="entry name" value="EAL_dom"/>
</dbReference>
<comment type="caution">
    <text evidence="2">The sequence shown here is derived from an EMBL/GenBank/DDBJ whole genome shotgun (WGS) entry which is preliminary data.</text>
</comment>
<dbReference type="InterPro" id="IPR035919">
    <property type="entry name" value="EAL_sf"/>
</dbReference>
<evidence type="ECO:0000313" key="3">
    <source>
        <dbReference type="Proteomes" id="UP000604475"/>
    </source>
</evidence>
<accession>A0A937UUF0</accession>
<name>A0A937UUF0_9ACTN</name>
<keyword evidence="3" id="KW-1185">Reference proteome</keyword>
<sequence length="439" mass="47747">MAENYAGRLLYETKSAGERPSFDAGEGDVVKDETFGPSAKVLEPDDKVMELLDVLRRHLSMDVAVLGMWDKDLLVVQVISGDGSSFGLAPGVTIRRSKELYEDLRALGLPSVSADTKRDAHAATAPMVRNLDVGSYASAELVDSHGQLYGLLCCLAHQPHPGIRERDCHFVRMVAEFLQDSLIDLRRMWETRSRASRAICGLIDGGGPRIVYQPIVRLGSGALVGVEALSRFPPRCGDEVHDTPGWFRSAWLVGLGIDLEMAAIHHAIEELPGLPPGIRLALNASPSTVTGGLVELLCDLRDPYRVVMEVTEHENCAGNPDLVRAIDCLRDLGVRIAVDDTGAGYSGLEQLLRLRPDVIKLDYLITRGIDRDLARRTIATGLVRFTEEIGGAVVAEGIETIAERDAVVRAGVPYGQGYLYGKPAPIAVITERRRLAPAM</sequence>
<dbReference type="AlphaFoldDB" id="A0A937UUF0"/>
<dbReference type="Proteomes" id="UP000604475">
    <property type="component" value="Unassembled WGS sequence"/>
</dbReference>
<dbReference type="CDD" id="cd01948">
    <property type="entry name" value="EAL"/>
    <property type="match status" value="1"/>
</dbReference>
<dbReference type="SMART" id="SM00052">
    <property type="entry name" value="EAL"/>
    <property type="match status" value="1"/>
</dbReference>
<protein>
    <submittedName>
        <fullName evidence="2">EAL domain-containing protein</fullName>
    </submittedName>
</protein>
<feature type="domain" description="EAL" evidence="1">
    <location>
        <begin position="192"/>
        <end position="437"/>
    </location>
</feature>
<gene>
    <name evidence="2" type="ORF">I7412_34565</name>
</gene>
<dbReference type="Gene3D" id="3.20.20.450">
    <property type="entry name" value="EAL domain"/>
    <property type="match status" value="1"/>
</dbReference>
<dbReference type="EMBL" id="JAEACQ010000297">
    <property type="protein sequence ID" value="MBL7632190.1"/>
    <property type="molecule type" value="Genomic_DNA"/>
</dbReference>
<dbReference type="Gene3D" id="3.30.450.40">
    <property type="match status" value="1"/>
</dbReference>